<evidence type="ECO:0000313" key="1">
    <source>
        <dbReference type="EMBL" id="MBF4438455.1"/>
    </source>
</evidence>
<dbReference type="AlphaFoldDB" id="A0AAW4BKC2"/>
<protein>
    <recommendedName>
        <fullName evidence="3">Hydrolase protein</fullName>
    </recommendedName>
</protein>
<comment type="caution">
    <text evidence="1">The sequence shown here is derived from an EMBL/GenBank/DDBJ whole genome shotgun (WGS) entry which is preliminary data.</text>
</comment>
<dbReference type="EMBL" id="SCLC01002118">
    <property type="protein sequence ID" value="MBF4438455.1"/>
    <property type="molecule type" value="Genomic_DNA"/>
</dbReference>
<gene>
    <name evidence="1" type="ORF">ERJ77_29000</name>
</gene>
<proteinExistence type="predicted"/>
<feature type="non-terminal residue" evidence="1">
    <location>
        <position position="71"/>
    </location>
</feature>
<sequence length="71" mass="8077">MNNKNQGTNGGEAYKQKCNAYWESVRFQVELAYLTEGSYSAAARELNRKRVPTMHGANWHPQTVSDAISHY</sequence>
<dbReference type="Proteomes" id="UP000786185">
    <property type="component" value="Unassembled WGS sequence"/>
</dbReference>
<accession>A0AAW4BKC2</accession>
<evidence type="ECO:0000313" key="2">
    <source>
        <dbReference type="Proteomes" id="UP000786185"/>
    </source>
</evidence>
<name>A0AAW4BKC2_VIBAN</name>
<organism evidence="1 2">
    <name type="scientific">Vibrio anguillarum</name>
    <name type="common">Listonella anguillarum</name>
    <dbReference type="NCBI Taxonomy" id="55601"/>
    <lineage>
        <taxon>Bacteria</taxon>
        <taxon>Pseudomonadati</taxon>
        <taxon>Pseudomonadota</taxon>
        <taxon>Gammaproteobacteria</taxon>
        <taxon>Vibrionales</taxon>
        <taxon>Vibrionaceae</taxon>
        <taxon>Vibrio</taxon>
    </lineage>
</organism>
<reference evidence="1" key="1">
    <citation type="journal article" date="2021" name="PeerJ">
        <title>Analysis of 44 Vibrio anguillarum genomes reveals high genetic diversity.</title>
        <authorList>
            <person name="Hansen M.J."/>
            <person name="Dalsgaard I."/>
        </authorList>
    </citation>
    <scope>NUCLEOTIDE SEQUENCE</scope>
    <source>
        <strain evidence="1">850617-1/1</strain>
    </source>
</reference>
<evidence type="ECO:0008006" key="3">
    <source>
        <dbReference type="Google" id="ProtNLM"/>
    </source>
</evidence>